<dbReference type="InterPro" id="IPR050855">
    <property type="entry name" value="NDM-1-like"/>
</dbReference>
<dbReference type="InterPro" id="IPR001279">
    <property type="entry name" value="Metallo-B-lactamas"/>
</dbReference>
<evidence type="ECO:0000313" key="4">
    <source>
        <dbReference type="Proteomes" id="UP001193680"/>
    </source>
</evidence>
<keyword evidence="4" id="KW-1185">Reference proteome</keyword>
<dbReference type="Pfam" id="PF00753">
    <property type="entry name" value="Lactamase_B"/>
    <property type="match status" value="1"/>
</dbReference>
<dbReference type="Gene3D" id="3.60.15.10">
    <property type="entry name" value="Ribonuclease Z/Hydroxyacylglutathione hydrolase-like"/>
    <property type="match status" value="1"/>
</dbReference>
<protein>
    <submittedName>
        <fullName evidence="3">MBL fold metallo-hydrolase</fullName>
    </submittedName>
</protein>
<feature type="domain" description="Metallo-beta-lactamase" evidence="2">
    <location>
        <begin position="102"/>
        <end position="292"/>
    </location>
</feature>
<evidence type="ECO:0000259" key="2">
    <source>
        <dbReference type="SMART" id="SM00849"/>
    </source>
</evidence>
<dbReference type="RefSeq" id="WP_185978849.1">
    <property type="nucleotide sequence ID" value="NZ_JACBGI020000025.1"/>
</dbReference>
<proteinExistence type="predicted"/>
<dbReference type="SUPFAM" id="SSF56281">
    <property type="entry name" value="Metallo-hydrolase/oxidoreductase"/>
    <property type="match status" value="1"/>
</dbReference>
<sequence>MQTLKLALGFSLISGFISVASASDAYTEGFEHYAQEMKGYADGGIIPLSVDQYARDLKQTIKKAGYIGKQLPIPQAEKVADGIYTVVGSLIWHNPSNYGLNNNLSFMVFEDGVFVFNAGANPALAYSLHQQIKQVTDKPVKWVAVENSQGHAYLGASYWVDQGVKHLYSHSVANDDFHNGFEAIKNSWGTRVGHELTESARDVSDRFTTFDDSITVDVGGGESVQIMNYGPGHTPGSTIVYLPKRNIVFPGDLAYNKRMLALFSYTDTRKWVDTFEVFMNAMPQDVKVVPGHGAPTSLQQVKKDTYDYLKDMHAQVEKLIASGGTEQNLDQIDQTAYSDRPVYEQTYRNNAVHIYREFTGGDLGESNE</sequence>
<dbReference type="PANTHER" id="PTHR42951:SF20">
    <property type="entry name" value="BETA LACTAMASE"/>
    <property type="match status" value="1"/>
</dbReference>
<evidence type="ECO:0000313" key="3">
    <source>
        <dbReference type="EMBL" id="MBF6058702.1"/>
    </source>
</evidence>
<feature type="chain" id="PRO_5045401233" evidence="1">
    <location>
        <begin position="23"/>
        <end position="368"/>
    </location>
</feature>
<keyword evidence="1" id="KW-0732">Signal</keyword>
<dbReference type="InterPro" id="IPR036866">
    <property type="entry name" value="RibonucZ/Hydroxyglut_hydro"/>
</dbReference>
<dbReference type="SMART" id="SM00849">
    <property type="entry name" value="Lactamase_B"/>
    <property type="match status" value="1"/>
</dbReference>
<evidence type="ECO:0000256" key="1">
    <source>
        <dbReference type="SAM" id="SignalP"/>
    </source>
</evidence>
<dbReference type="Proteomes" id="UP001193680">
    <property type="component" value="Unassembled WGS sequence"/>
</dbReference>
<accession>A0ABS0BY30</accession>
<comment type="caution">
    <text evidence="3">The sequence shown here is derived from an EMBL/GenBank/DDBJ whole genome shotgun (WGS) entry which is preliminary data.</text>
</comment>
<reference evidence="3 4" key="1">
    <citation type="submission" date="2020-11" db="EMBL/GenBank/DDBJ databases">
        <title>Sulfur oxidizing isolate from Hospital Hole Sinkhole.</title>
        <authorList>
            <person name="Scott K.M."/>
        </authorList>
    </citation>
    <scope>NUCLEOTIDE SEQUENCE [LARGE SCALE GENOMIC DNA]</scope>
    <source>
        <strain evidence="3 4">HH1</strain>
    </source>
</reference>
<dbReference type="PANTHER" id="PTHR42951">
    <property type="entry name" value="METALLO-BETA-LACTAMASE DOMAIN-CONTAINING"/>
    <property type="match status" value="1"/>
</dbReference>
<name>A0ABS0BY30_9GAMM</name>
<gene>
    <name evidence="3" type="ORF">H8792_010155</name>
</gene>
<organism evidence="3 4">
    <name type="scientific">Thiomicrorhabdus heinhorstiae</name>
    <dbReference type="NCBI Taxonomy" id="2748010"/>
    <lineage>
        <taxon>Bacteria</taxon>
        <taxon>Pseudomonadati</taxon>
        <taxon>Pseudomonadota</taxon>
        <taxon>Gammaproteobacteria</taxon>
        <taxon>Thiotrichales</taxon>
        <taxon>Piscirickettsiaceae</taxon>
        <taxon>Thiomicrorhabdus</taxon>
    </lineage>
</organism>
<feature type="signal peptide" evidence="1">
    <location>
        <begin position="1"/>
        <end position="22"/>
    </location>
</feature>
<dbReference type="CDD" id="cd16282">
    <property type="entry name" value="metallo-hydrolase-like_MBL-fold"/>
    <property type="match status" value="1"/>
</dbReference>
<dbReference type="EMBL" id="JACBGI020000025">
    <property type="protein sequence ID" value="MBF6058702.1"/>
    <property type="molecule type" value="Genomic_DNA"/>
</dbReference>